<dbReference type="SUPFAM" id="SSF51395">
    <property type="entry name" value="FMN-linked oxidoreductases"/>
    <property type="match status" value="1"/>
</dbReference>
<comment type="catalytic activity">
    <reaction evidence="8">
        <text>a 5,6-dihydrouridine in mRNA + NADP(+) = a uridine in mRNA + NADPH + H(+)</text>
        <dbReference type="Rhea" id="RHEA:69855"/>
        <dbReference type="Rhea" id="RHEA-COMP:14658"/>
        <dbReference type="Rhea" id="RHEA-COMP:17789"/>
        <dbReference type="ChEBI" id="CHEBI:15378"/>
        <dbReference type="ChEBI" id="CHEBI:57783"/>
        <dbReference type="ChEBI" id="CHEBI:58349"/>
        <dbReference type="ChEBI" id="CHEBI:65315"/>
        <dbReference type="ChEBI" id="CHEBI:74443"/>
    </reaction>
    <physiologicalReaction direction="right-to-left" evidence="8">
        <dbReference type="Rhea" id="RHEA:69857"/>
    </physiologicalReaction>
</comment>
<evidence type="ECO:0000256" key="10">
    <source>
        <dbReference type="PIRSR" id="PIRSR006621-1"/>
    </source>
</evidence>
<accession>I4Y598</accession>
<evidence type="ECO:0000256" key="4">
    <source>
        <dbReference type="ARBA" id="ARBA00022664"/>
    </source>
</evidence>
<dbReference type="KEGG" id="wse:WALSEDRAFT_41734"/>
<feature type="binding site" evidence="11">
    <location>
        <position position="99"/>
    </location>
    <ligand>
        <name>FMN</name>
        <dbReference type="ChEBI" id="CHEBI:58210"/>
    </ligand>
</feature>
<feature type="active site" description="Proton donor" evidence="10">
    <location>
        <position position="128"/>
    </location>
</feature>
<dbReference type="OMA" id="QRPHHDI"/>
<keyword evidence="2 9" id="KW-0285">Flavoprotein</keyword>
<feature type="domain" description="DUS-like FMN-binding" evidence="12">
    <location>
        <begin position="20"/>
        <end position="304"/>
    </location>
</feature>
<dbReference type="InterPro" id="IPR018517">
    <property type="entry name" value="tRNA_hU_synthase_CS"/>
</dbReference>
<dbReference type="AlphaFoldDB" id="I4Y598"/>
<evidence type="ECO:0000256" key="2">
    <source>
        <dbReference type="ARBA" id="ARBA00022630"/>
    </source>
</evidence>
<dbReference type="GO" id="GO:0006397">
    <property type="term" value="P:mRNA processing"/>
    <property type="evidence" value="ECO:0007669"/>
    <property type="project" value="UniProtKB-KW"/>
</dbReference>
<evidence type="ECO:0000256" key="3">
    <source>
        <dbReference type="ARBA" id="ARBA00022643"/>
    </source>
</evidence>
<evidence type="ECO:0000256" key="9">
    <source>
        <dbReference type="PIRNR" id="PIRNR006621"/>
    </source>
</evidence>
<dbReference type="CDD" id="cd02801">
    <property type="entry name" value="DUS_like_FMN"/>
    <property type="match status" value="1"/>
</dbReference>
<dbReference type="PIRSF" id="PIRSF006621">
    <property type="entry name" value="Dus"/>
    <property type="match status" value="1"/>
</dbReference>
<dbReference type="InParanoid" id="I4Y598"/>
<keyword evidence="14" id="KW-1185">Reference proteome</keyword>
<evidence type="ECO:0000256" key="1">
    <source>
        <dbReference type="ARBA" id="ARBA00001917"/>
    </source>
</evidence>
<evidence type="ECO:0000256" key="8">
    <source>
        <dbReference type="ARBA" id="ARBA00049447"/>
    </source>
</evidence>
<dbReference type="FunCoup" id="I4Y598">
    <property type="interactions" value="89"/>
</dbReference>
<evidence type="ECO:0000256" key="11">
    <source>
        <dbReference type="PIRSR" id="PIRSR006621-2"/>
    </source>
</evidence>
<protein>
    <recommendedName>
        <fullName evidence="9">tRNA-dihydrouridine synthase</fullName>
        <ecNumber evidence="9">1.3.1.-</ecNumber>
    </recommendedName>
</protein>
<dbReference type="PANTHER" id="PTHR11082">
    <property type="entry name" value="TRNA-DIHYDROURIDINE SYNTHASE"/>
    <property type="match status" value="1"/>
</dbReference>
<dbReference type="Proteomes" id="UP000005242">
    <property type="component" value="Unassembled WGS sequence"/>
</dbReference>
<dbReference type="Pfam" id="PF01207">
    <property type="entry name" value="Dus"/>
    <property type="match status" value="1"/>
</dbReference>
<dbReference type="GO" id="GO:0017150">
    <property type="term" value="F:tRNA dihydrouridine synthase activity"/>
    <property type="evidence" value="ECO:0007669"/>
    <property type="project" value="InterPro"/>
</dbReference>
<dbReference type="OrthoDB" id="9977870at2759"/>
<evidence type="ECO:0000256" key="6">
    <source>
        <dbReference type="ARBA" id="ARBA00023002"/>
    </source>
</evidence>
<dbReference type="GO" id="GO:0106414">
    <property type="term" value="F:mRNA dihydrouridine synthase activity"/>
    <property type="evidence" value="ECO:0007669"/>
    <property type="project" value="RHEA"/>
</dbReference>
<dbReference type="InterPro" id="IPR013785">
    <property type="entry name" value="Aldolase_TIM"/>
</dbReference>
<dbReference type="PROSITE" id="PS01136">
    <property type="entry name" value="UPF0034"/>
    <property type="match status" value="1"/>
</dbReference>
<feature type="binding site" evidence="11">
    <location>
        <begin position="252"/>
        <end position="253"/>
    </location>
    <ligand>
        <name>FMN</name>
        <dbReference type="ChEBI" id="CHEBI:58210"/>
    </ligand>
</feature>
<dbReference type="GeneID" id="18472227"/>
<organism evidence="13 14">
    <name type="scientific">Wallemia mellicola (strain ATCC MYA-4683 / CBS 633.66)</name>
    <name type="common">Wallemia sebi (CBS 633.66)</name>
    <dbReference type="NCBI Taxonomy" id="671144"/>
    <lineage>
        <taxon>Eukaryota</taxon>
        <taxon>Fungi</taxon>
        <taxon>Dikarya</taxon>
        <taxon>Basidiomycota</taxon>
        <taxon>Wallemiomycotina</taxon>
        <taxon>Wallemiomycetes</taxon>
        <taxon>Wallemiales</taxon>
        <taxon>Wallemiaceae</taxon>
        <taxon>Wallemia</taxon>
    </lineage>
</organism>
<keyword evidence="3 9" id="KW-0288">FMN</keyword>
<evidence type="ECO:0000256" key="7">
    <source>
        <dbReference type="ARBA" id="ARBA00048342"/>
    </source>
</evidence>
<keyword evidence="11" id="KW-0547">Nucleotide-binding</keyword>
<feature type="binding site" evidence="11">
    <location>
        <begin position="22"/>
        <end position="24"/>
    </location>
    <ligand>
        <name>FMN</name>
        <dbReference type="ChEBI" id="CHEBI:58210"/>
    </ligand>
</feature>
<comment type="cofactor">
    <cofactor evidence="1 9 11">
        <name>FMN</name>
        <dbReference type="ChEBI" id="CHEBI:58210"/>
    </cofactor>
</comment>
<dbReference type="RefSeq" id="XP_006960802.1">
    <property type="nucleotide sequence ID" value="XM_006960740.1"/>
</dbReference>
<dbReference type="eggNOG" id="KOG2335">
    <property type="taxonomic scope" value="Eukaryota"/>
</dbReference>
<evidence type="ECO:0000313" key="13">
    <source>
        <dbReference type="EMBL" id="EIM19140.1"/>
    </source>
</evidence>
<dbReference type="Gene3D" id="3.20.20.70">
    <property type="entry name" value="Aldolase class I"/>
    <property type="match status" value="1"/>
</dbReference>
<sequence length="332" mass="37214">MSKTVTPAELINEYNAWTVQAPMVRYSKQPFRELCASYNTHITYTPMMLSKEFARSEFARAADFSTSNSERAIFNLSRRKPNGEYEKTTEPIKGCLIAQFAANEAVTFSQSAELIAAHVDAIDLNTGCPTQWAYEEGIGSALLRKPEVVADIVKTTYDRVGSKLPITVKIRIDKEERRTEQLIKNAVMAGASIIGIHGRYRTQSSTTPVNLDGIALARSFSSVPTISNGDAWSLEQSLDIKDKTGCNGVMSARGLLANPAMFAGYEETPIECIDRFIDLSMSYGLQFPLFHRHIYYMLESKLSKTQRQSWHNVISTATALDWIEEYKESVLY</sequence>
<dbReference type="EMBL" id="JH668257">
    <property type="protein sequence ID" value="EIM19140.1"/>
    <property type="molecule type" value="Genomic_DNA"/>
</dbReference>
<gene>
    <name evidence="13" type="ORF">WALSEDRAFT_41734</name>
</gene>
<name>I4Y598_WALMC</name>
<keyword evidence="6 9" id="KW-0560">Oxidoreductase</keyword>
<reference evidence="13 14" key="1">
    <citation type="journal article" date="2012" name="Fungal Genet. Biol.">
        <title>The genome of the xerotolerant mold Wallemia sebi reveals adaptations to osmotic stress and suggests cryptic sexual reproduction.</title>
        <authorList>
            <person name="Padamsee M."/>
            <person name="Kumar T.K.A."/>
            <person name="Riley R."/>
            <person name="Binder M."/>
            <person name="Boyd A."/>
            <person name="Calvo A.M."/>
            <person name="Furukawa K."/>
            <person name="Hesse C."/>
            <person name="Hohmann S."/>
            <person name="James T.Y."/>
            <person name="LaButti K."/>
            <person name="Lapidus A."/>
            <person name="Lindquist E."/>
            <person name="Lucas S."/>
            <person name="Miller K."/>
            <person name="Shantappa S."/>
            <person name="Grigoriev I.V."/>
            <person name="Hibbett D.S."/>
            <person name="McLaughlin D.J."/>
            <person name="Spatafora J.W."/>
            <person name="Aime M.C."/>
        </authorList>
    </citation>
    <scope>NUCLEOTIDE SEQUENCE [LARGE SCALE GENOMIC DNA]</scope>
    <source>
        <strain evidence="14">ATCC MYA-4683 / CBS 633.66</strain>
    </source>
</reference>
<evidence type="ECO:0000259" key="12">
    <source>
        <dbReference type="Pfam" id="PF01207"/>
    </source>
</evidence>
<proteinExistence type="inferred from homology"/>
<keyword evidence="4" id="KW-0507">mRNA processing</keyword>
<dbReference type="GO" id="GO:0050660">
    <property type="term" value="F:flavin adenine dinucleotide binding"/>
    <property type="evidence" value="ECO:0007669"/>
    <property type="project" value="InterPro"/>
</dbReference>
<evidence type="ECO:0000256" key="5">
    <source>
        <dbReference type="ARBA" id="ARBA00022694"/>
    </source>
</evidence>
<evidence type="ECO:0000313" key="14">
    <source>
        <dbReference type="Proteomes" id="UP000005242"/>
    </source>
</evidence>
<dbReference type="STRING" id="671144.I4Y598"/>
<dbReference type="InterPro" id="IPR035587">
    <property type="entry name" value="DUS-like_FMN-bd"/>
</dbReference>
<feature type="binding site" evidence="11">
    <location>
        <position position="197"/>
    </location>
    <ligand>
        <name>FMN</name>
        <dbReference type="ChEBI" id="CHEBI:58210"/>
    </ligand>
</feature>
<comment type="function">
    <text evidence="9">Catalyzes the synthesis of dihydrouridine, a modified base found in the D-loop of most tRNAs.</text>
</comment>
<dbReference type="InterPro" id="IPR001269">
    <property type="entry name" value="DUS_fam"/>
</dbReference>
<dbReference type="EC" id="1.3.1.-" evidence="9"/>
<comment type="similarity">
    <text evidence="9">Belongs to the dus family.</text>
</comment>
<dbReference type="HOGENOM" id="CLU_013299_4_2_1"/>
<keyword evidence="5 9" id="KW-0819">tRNA processing</keyword>
<comment type="catalytic activity">
    <reaction evidence="7">
        <text>a 5,6-dihydrouridine in mRNA + NAD(+) = a uridine in mRNA + NADH + H(+)</text>
        <dbReference type="Rhea" id="RHEA:69851"/>
        <dbReference type="Rhea" id="RHEA-COMP:14658"/>
        <dbReference type="Rhea" id="RHEA-COMP:17789"/>
        <dbReference type="ChEBI" id="CHEBI:15378"/>
        <dbReference type="ChEBI" id="CHEBI:57540"/>
        <dbReference type="ChEBI" id="CHEBI:57945"/>
        <dbReference type="ChEBI" id="CHEBI:65315"/>
        <dbReference type="ChEBI" id="CHEBI:74443"/>
    </reaction>
    <physiologicalReaction direction="right-to-left" evidence="7">
        <dbReference type="Rhea" id="RHEA:69853"/>
    </physiologicalReaction>
</comment>
<dbReference type="PANTHER" id="PTHR11082:SF31">
    <property type="entry name" value="TRNA-DIHYDROURIDINE(20A_20B) SYNTHASE [NAD(P)+]-LIKE"/>
    <property type="match status" value="1"/>
</dbReference>